<comment type="similarity">
    <text evidence="1">In the N-terminal section; belongs to the CRISPR-associated nuclease Cas3-HD family.</text>
</comment>
<keyword evidence="14" id="KW-1185">Reference proteome</keyword>
<keyword evidence="5" id="KW-0547">Nucleotide-binding</keyword>
<reference evidence="13" key="1">
    <citation type="submission" date="2018-10" db="EMBL/GenBank/DDBJ databases">
        <title>Schaedlerella arabinophila gen. nov. sp. nov., isolated from the mouse intestinal tract and comparative analysis with the genome of the closely related altered Schaedler flora strain ASF502.</title>
        <authorList>
            <person name="Miyake S."/>
            <person name="Soh M."/>
            <person name="Seedorf H."/>
        </authorList>
    </citation>
    <scope>NUCLEOTIDE SEQUENCE [LARGE SCALE GENOMIC DNA]</scope>
    <source>
        <strain evidence="13">DSM 106076</strain>
    </source>
</reference>
<dbReference type="GO" id="GO:0004386">
    <property type="term" value="F:helicase activity"/>
    <property type="evidence" value="ECO:0007669"/>
    <property type="project" value="UniProtKB-KW"/>
</dbReference>
<dbReference type="CDD" id="cd17930">
    <property type="entry name" value="DEXHc_cas3"/>
    <property type="match status" value="1"/>
</dbReference>
<keyword evidence="4" id="KW-0479">Metal-binding</keyword>
<dbReference type="Pfam" id="PF18019">
    <property type="entry name" value="Cas3_HD"/>
    <property type="match status" value="1"/>
</dbReference>
<evidence type="ECO:0000256" key="3">
    <source>
        <dbReference type="ARBA" id="ARBA00022722"/>
    </source>
</evidence>
<comment type="caution">
    <text evidence="13">The sequence shown here is derived from an EMBL/GenBank/DDBJ whole genome shotgun (WGS) entry which is preliminary data.</text>
</comment>
<keyword evidence="9" id="KW-0051">Antiviral defense</keyword>
<evidence type="ECO:0000256" key="1">
    <source>
        <dbReference type="ARBA" id="ARBA00006847"/>
    </source>
</evidence>
<organism evidence="13 14">
    <name type="scientific">Schaedlerella arabinosiphila</name>
    <dbReference type="NCBI Taxonomy" id="2044587"/>
    <lineage>
        <taxon>Bacteria</taxon>
        <taxon>Bacillati</taxon>
        <taxon>Bacillota</taxon>
        <taxon>Clostridia</taxon>
        <taxon>Lachnospirales</taxon>
        <taxon>Lachnospiraceae</taxon>
        <taxon>Schaedlerella</taxon>
    </lineage>
</organism>
<dbReference type="PROSITE" id="PS51192">
    <property type="entry name" value="HELICASE_ATP_BIND_1"/>
    <property type="match status" value="1"/>
</dbReference>
<keyword evidence="7" id="KW-0347">Helicase</keyword>
<dbReference type="InterPro" id="IPR014001">
    <property type="entry name" value="Helicase_ATP-bd"/>
</dbReference>
<dbReference type="SUPFAM" id="SSF52540">
    <property type="entry name" value="P-loop containing nucleoside triphosphate hydrolases"/>
    <property type="match status" value="1"/>
</dbReference>
<evidence type="ECO:0000256" key="7">
    <source>
        <dbReference type="ARBA" id="ARBA00022806"/>
    </source>
</evidence>
<evidence type="ECO:0000256" key="5">
    <source>
        <dbReference type="ARBA" id="ARBA00022741"/>
    </source>
</evidence>
<evidence type="ECO:0000313" key="14">
    <source>
        <dbReference type="Proteomes" id="UP000274920"/>
    </source>
</evidence>
<keyword evidence="6" id="KW-0378">Hydrolase</keyword>
<feature type="domain" description="Helicase C-terminal" evidence="11">
    <location>
        <begin position="494"/>
        <end position="656"/>
    </location>
</feature>
<keyword evidence="3" id="KW-0540">Nuclease</keyword>
<gene>
    <name evidence="13" type="primary">cas3</name>
    <name evidence="13" type="ORF">EBB54_14465</name>
</gene>
<evidence type="ECO:0000256" key="8">
    <source>
        <dbReference type="ARBA" id="ARBA00022840"/>
    </source>
</evidence>
<evidence type="ECO:0000256" key="4">
    <source>
        <dbReference type="ARBA" id="ARBA00022723"/>
    </source>
</evidence>
<name>A0A426DHT8_9FIRM</name>
<dbReference type="GO" id="GO:0046872">
    <property type="term" value="F:metal ion binding"/>
    <property type="evidence" value="ECO:0007669"/>
    <property type="project" value="UniProtKB-KW"/>
</dbReference>
<proteinExistence type="inferred from homology"/>
<dbReference type="Proteomes" id="UP000274920">
    <property type="component" value="Unassembled WGS sequence"/>
</dbReference>
<dbReference type="GO" id="GO:0016787">
    <property type="term" value="F:hydrolase activity"/>
    <property type="evidence" value="ECO:0007669"/>
    <property type="project" value="UniProtKB-KW"/>
</dbReference>
<dbReference type="InterPro" id="IPR011545">
    <property type="entry name" value="DEAD/DEAH_box_helicase_dom"/>
</dbReference>
<dbReference type="PROSITE" id="PS51643">
    <property type="entry name" value="HD_CAS3"/>
    <property type="match status" value="1"/>
</dbReference>
<dbReference type="AlphaFoldDB" id="A0A426DHT8"/>
<dbReference type="PROSITE" id="PS51194">
    <property type="entry name" value="HELICASE_CTER"/>
    <property type="match status" value="1"/>
</dbReference>
<dbReference type="NCBIfam" id="TIGR01596">
    <property type="entry name" value="cas3_HD"/>
    <property type="match status" value="1"/>
</dbReference>
<dbReference type="GO" id="GO:0004518">
    <property type="term" value="F:nuclease activity"/>
    <property type="evidence" value="ECO:0007669"/>
    <property type="project" value="UniProtKB-KW"/>
</dbReference>
<dbReference type="InterPro" id="IPR006483">
    <property type="entry name" value="CRISPR-assoc_Cas3_HD"/>
</dbReference>
<evidence type="ECO:0000259" key="10">
    <source>
        <dbReference type="PROSITE" id="PS51192"/>
    </source>
</evidence>
<dbReference type="GO" id="GO:0003676">
    <property type="term" value="F:nucleic acid binding"/>
    <property type="evidence" value="ECO:0007669"/>
    <property type="project" value="InterPro"/>
</dbReference>
<evidence type="ECO:0000259" key="11">
    <source>
        <dbReference type="PROSITE" id="PS51194"/>
    </source>
</evidence>
<protein>
    <submittedName>
        <fullName evidence="13">CRISPR-associated helicase Cas3</fullName>
    </submittedName>
</protein>
<dbReference type="SUPFAM" id="SSF109604">
    <property type="entry name" value="HD-domain/PDEase-like"/>
    <property type="match status" value="1"/>
</dbReference>
<dbReference type="CDD" id="cd09641">
    <property type="entry name" value="Cas3''_I"/>
    <property type="match status" value="1"/>
</dbReference>
<comment type="similarity">
    <text evidence="2">In the central section; belongs to the CRISPR-associated helicase Cas3 family.</text>
</comment>
<evidence type="ECO:0000256" key="9">
    <source>
        <dbReference type="ARBA" id="ARBA00023118"/>
    </source>
</evidence>
<dbReference type="Gene3D" id="3.40.50.300">
    <property type="entry name" value="P-loop containing nucleotide triphosphate hydrolases"/>
    <property type="match status" value="2"/>
</dbReference>
<evidence type="ECO:0000313" key="13">
    <source>
        <dbReference type="EMBL" id="RRK32427.1"/>
    </source>
</evidence>
<evidence type="ECO:0000259" key="12">
    <source>
        <dbReference type="PROSITE" id="PS51643"/>
    </source>
</evidence>
<dbReference type="Pfam" id="PF00270">
    <property type="entry name" value="DEAD"/>
    <property type="match status" value="1"/>
</dbReference>
<dbReference type="InterPro" id="IPR006474">
    <property type="entry name" value="Helicase_Cas3_CRISPR-ass_core"/>
</dbReference>
<accession>A0A426DHT8</accession>
<feature type="domain" description="HD Cas3-type" evidence="12">
    <location>
        <begin position="31"/>
        <end position="225"/>
    </location>
</feature>
<dbReference type="Pfam" id="PF22590">
    <property type="entry name" value="Cas3-like_C_2"/>
    <property type="match status" value="1"/>
</dbReference>
<dbReference type="GO" id="GO:0005524">
    <property type="term" value="F:ATP binding"/>
    <property type="evidence" value="ECO:0007669"/>
    <property type="project" value="UniProtKB-KW"/>
</dbReference>
<evidence type="ECO:0000256" key="6">
    <source>
        <dbReference type="ARBA" id="ARBA00022801"/>
    </source>
</evidence>
<dbReference type="GO" id="GO:0051607">
    <property type="term" value="P:defense response to virus"/>
    <property type="evidence" value="ECO:0007669"/>
    <property type="project" value="UniProtKB-KW"/>
</dbReference>
<dbReference type="InterPro" id="IPR027417">
    <property type="entry name" value="P-loop_NTPase"/>
</dbReference>
<dbReference type="EMBL" id="RHJS01000002">
    <property type="protein sequence ID" value="RRK32427.1"/>
    <property type="molecule type" value="Genomic_DNA"/>
</dbReference>
<dbReference type="SMART" id="SM00487">
    <property type="entry name" value="DEXDc"/>
    <property type="match status" value="1"/>
</dbReference>
<evidence type="ECO:0000256" key="2">
    <source>
        <dbReference type="ARBA" id="ARBA00009046"/>
    </source>
</evidence>
<dbReference type="InterPro" id="IPR001650">
    <property type="entry name" value="Helicase_C-like"/>
</dbReference>
<feature type="domain" description="Helicase ATP-binding" evidence="10">
    <location>
        <begin position="291"/>
        <end position="461"/>
    </location>
</feature>
<dbReference type="PANTHER" id="PTHR24031">
    <property type="entry name" value="RNA HELICASE"/>
    <property type="match status" value="1"/>
</dbReference>
<dbReference type="InterPro" id="IPR054712">
    <property type="entry name" value="Cas3-like_dom"/>
</dbReference>
<dbReference type="Gene3D" id="1.10.3210.30">
    <property type="match status" value="1"/>
</dbReference>
<sequence length="824" mass="95013">MVDEQPVFLRVGKGGRDMDMYFLAHLTNIDGERREQGLKEHCFQVAEYASESIGNAKLYHTAYLAGLLHDMGKAKSEFVTYLEDAYQGKEVKRGSVNHTFAGVVWLLEKYHNTTMERMACEVIGYAVGSHHGMFDCVDLDGENGFLHRLQKDREILCYQEAVNNFYAEIAEEDTVDGHFQIAVQEIKDFFAIAKEEYHSDSKEVFFQISMLIRMVLSSVIYGDRRDTSEFMRQRKTPQVSTSDWKSRRAYFETKLGQMDSSTTLNQVRQCISAQCLEASERMPGIYRLNVPTGAGKTLCTLRYALAHAEKYNKKRIIFIIPLLSVLDQNVKVIQDFLPNKSEILEHHSNVIREKENGEETDRYEFLAESWNFPVVVSTLVQLSDILFSDGTSSIGRMQALCNSVIVIDEIQSLPKKMTFMFNMAMNFLCQYCNATIVLSSATQPCFEELKWPLKLAENSDLVRLNKEQMQVFQRAEIIPHVDAYGMDRNECAGFCQDRMEEYDSLLVVCNTKAEARTLFQNLQEKAEIQGWKIFHLSTAMCQDHRQNVLRQLRESLHAVQQSISKNSVQRQKVICISTQLIEAGIDISFACVVRVLAGIDNLAQAAGRCNRGNEYGQLGKVYLIYLKNENLSMLKDIKHAQDSTRKVLETWEAEKGSLIEEKSARQFYRYLFEETKGEIKYPVMDCGIKIYLADLLANSNGNARNEKNKKFVLHQPFKYIGKTFTVFDQNTMDVLVPYGQGEYLIRQLKMMEEEWFDLEKYKEIMRQLKKYMVSIYEWQKKKLDEAGLLYHILEGRAKVLDSQAYDSCFGLMVVEEQAVEHYIL</sequence>
<keyword evidence="8" id="KW-0067">ATP-binding</keyword>
<dbReference type="InterPro" id="IPR038257">
    <property type="entry name" value="CRISPR-assoc_Cas3_HD_sf"/>
</dbReference>
<dbReference type="SMART" id="SM00490">
    <property type="entry name" value="HELICc"/>
    <property type="match status" value="1"/>
</dbReference>
<dbReference type="NCBIfam" id="TIGR01587">
    <property type="entry name" value="cas3_core"/>
    <property type="match status" value="1"/>
</dbReference>